<evidence type="ECO:0000256" key="6">
    <source>
        <dbReference type="PROSITE-ProRule" id="PRU10133"/>
    </source>
</evidence>
<dbReference type="SUPFAM" id="SSF54495">
    <property type="entry name" value="UBC-like"/>
    <property type="match status" value="1"/>
</dbReference>
<feature type="domain" description="UBC core" evidence="9">
    <location>
        <begin position="11"/>
        <end position="158"/>
    </location>
</feature>
<dbReference type="GO" id="GO:0061631">
    <property type="term" value="F:ubiquitin conjugating enzyme activity"/>
    <property type="evidence" value="ECO:0007669"/>
    <property type="project" value="UniProtKB-EC"/>
</dbReference>
<dbReference type="InterPro" id="IPR000608">
    <property type="entry name" value="UBC"/>
</dbReference>
<evidence type="ECO:0000313" key="11">
    <source>
        <dbReference type="EMBL" id="TPX53585.1"/>
    </source>
</evidence>
<evidence type="ECO:0000256" key="2">
    <source>
        <dbReference type="ARBA" id="ARBA00022679"/>
    </source>
</evidence>
<evidence type="ECO:0000256" key="3">
    <source>
        <dbReference type="ARBA" id="ARBA00022741"/>
    </source>
</evidence>
<feature type="region of interest" description="Disordered" evidence="8">
    <location>
        <begin position="225"/>
        <end position="268"/>
    </location>
</feature>
<dbReference type="Proteomes" id="UP000320475">
    <property type="component" value="Unassembled WGS sequence"/>
</dbReference>
<dbReference type="GO" id="GO:0005524">
    <property type="term" value="F:ATP binding"/>
    <property type="evidence" value="ECO:0007669"/>
    <property type="project" value="UniProtKB-UniRule"/>
</dbReference>
<keyword evidence="3 7" id="KW-0547">Nucleotide-binding</keyword>
<keyword evidence="5 7" id="KW-0067">ATP-binding</keyword>
<dbReference type="AlphaFoldDB" id="A0A507DQT0"/>
<keyword evidence="4 7" id="KW-0833">Ubl conjugation pathway</keyword>
<dbReference type="STRING" id="286115.A0A507DQT0"/>
<feature type="compositionally biased region" description="Basic and acidic residues" evidence="8">
    <location>
        <begin position="253"/>
        <end position="262"/>
    </location>
</feature>
<accession>A0A507DQT0</accession>
<dbReference type="InterPro" id="IPR050113">
    <property type="entry name" value="Ub_conjugating_enzyme"/>
</dbReference>
<evidence type="ECO:0000259" key="9">
    <source>
        <dbReference type="PROSITE" id="PS50127"/>
    </source>
</evidence>
<dbReference type="Pfam" id="PF00179">
    <property type="entry name" value="UQ_con"/>
    <property type="match status" value="1"/>
</dbReference>
<feature type="compositionally biased region" description="Low complexity" evidence="8">
    <location>
        <begin position="230"/>
        <end position="246"/>
    </location>
</feature>
<dbReference type="Proteomes" id="UP000317494">
    <property type="component" value="Unassembled WGS sequence"/>
</dbReference>
<evidence type="ECO:0000256" key="4">
    <source>
        <dbReference type="ARBA" id="ARBA00022786"/>
    </source>
</evidence>
<keyword evidence="12" id="KW-1185">Reference proteome</keyword>
<keyword evidence="2" id="KW-0808">Transferase</keyword>
<dbReference type="Gene3D" id="3.10.110.10">
    <property type="entry name" value="Ubiquitin Conjugating Enzyme"/>
    <property type="match status" value="1"/>
</dbReference>
<gene>
    <name evidence="10" type="ORF">SeLEV6574_g02146</name>
    <name evidence="11" type="ORF">SeMB42_g00690</name>
</gene>
<dbReference type="OrthoDB" id="10069349at2759"/>
<dbReference type="InterPro" id="IPR023313">
    <property type="entry name" value="UBQ-conjugating_AS"/>
</dbReference>
<dbReference type="SMART" id="SM00212">
    <property type="entry name" value="UBCc"/>
    <property type="match status" value="1"/>
</dbReference>
<evidence type="ECO:0000313" key="12">
    <source>
        <dbReference type="Proteomes" id="UP000317494"/>
    </source>
</evidence>
<evidence type="ECO:0000313" key="10">
    <source>
        <dbReference type="EMBL" id="TPX48257.1"/>
    </source>
</evidence>
<dbReference type="InterPro" id="IPR016135">
    <property type="entry name" value="UBQ-conjugating_enzyme/RWD"/>
</dbReference>
<proteinExistence type="inferred from homology"/>
<comment type="similarity">
    <text evidence="7">Belongs to the ubiquitin-conjugating enzyme family.</text>
</comment>
<evidence type="ECO:0000256" key="5">
    <source>
        <dbReference type="ARBA" id="ARBA00022840"/>
    </source>
</evidence>
<dbReference type="PANTHER" id="PTHR24067">
    <property type="entry name" value="UBIQUITIN-CONJUGATING ENZYME E2"/>
    <property type="match status" value="1"/>
</dbReference>
<feature type="compositionally biased region" description="Low complexity" evidence="8">
    <location>
        <begin position="164"/>
        <end position="185"/>
    </location>
</feature>
<evidence type="ECO:0000256" key="8">
    <source>
        <dbReference type="SAM" id="MobiDB-lite"/>
    </source>
</evidence>
<dbReference type="VEuPathDB" id="FungiDB:SeMB42_g00690"/>
<reference evidence="12 13" key="1">
    <citation type="journal article" date="2019" name="Sci. Rep.">
        <title>Comparative genomics of chytrid fungi reveal insights into the obligate biotrophic and pathogenic lifestyle of Synchytrium endobioticum.</title>
        <authorList>
            <person name="van de Vossenberg B.T.L.H."/>
            <person name="Warris S."/>
            <person name="Nguyen H.D.T."/>
            <person name="van Gent-Pelzer M.P.E."/>
            <person name="Joly D.L."/>
            <person name="van de Geest H.C."/>
            <person name="Bonants P.J.M."/>
            <person name="Smith D.S."/>
            <person name="Levesque C.A."/>
            <person name="van der Lee T.A.J."/>
        </authorList>
    </citation>
    <scope>NUCLEOTIDE SEQUENCE [LARGE SCALE GENOMIC DNA]</scope>
    <source>
        <strain evidence="10 13">LEV6574</strain>
        <strain evidence="11 12">MB42</strain>
    </source>
</reference>
<evidence type="ECO:0000313" key="13">
    <source>
        <dbReference type="Proteomes" id="UP000320475"/>
    </source>
</evidence>
<evidence type="ECO:0000256" key="1">
    <source>
        <dbReference type="ARBA" id="ARBA00012486"/>
    </source>
</evidence>
<protein>
    <recommendedName>
        <fullName evidence="1">E2 ubiquitin-conjugating enzyme</fullName>
        <ecNumber evidence="1">2.3.2.23</ecNumber>
    </recommendedName>
</protein>
<dbReference type="PROSITE" id="PS50127">
    <property type="entry name" value="UBC_2"/>
    <property type="match status" value="1"/>
</dbReference>
<evidence type="ECO:0000256" key="7">
    <source>
        <dbReference type="RuleBase" id="RU362109"/>
    </source>
</evidence>
<name>A0A507DQT0_9FUNG</name>
<comment type="caution">
    <text evidence="11">The sequence shown here is derived from an EMBL/GenBank/DDBJ whole genome shotgun (WGS) entry which is preliminary data.</text>
</comment>
<sequence length="268" mass="29155">MSLSSENHHPSLIKRVTKELQSLNAQPPAGIKVLLNEGNMMDIQALIHGPEGTPFEGGVFKIKFVIGSDFPSSPPKGFFTTKIFHPNVSKAGGEICVDTLKRDWKKDYRLEHILLVVRCLLIAPNPESALNEDAAKLLLDDYDAYFKHAKMWTGIHAPNRGEFAPVSRSSSPTASSATITEPSSTEKCIGNNRAECKEKDHSEANIEATTTVNAASPLGVNAHGNIGAATTTTNTTNTTTTTTSTTSKKRAADKKLEKDDKKRTLRRL</sequence>
<dbReference type="CDD" id="cd23804">
    <property type="entry name" value="UBCc_UBE2S"/>
    <property type="match status" value="1"/>
</dbReference>
<feature type="region of interest" description="Disordered" evidence="8">
    <location>
        <begin position="164"/>
        <end position="186"/>
    </location>
</feature>
<dbReference type="EMBL" id="QEAN01000014">
    <property type="protein sequence ID" value="TPX53585.1"/>
    <property type="molecule type" value="Genomic_DNA"/>
</dbReference>
<dbReference type="FunFam" id="3.10.110.10:FF:000031">
    <property type="entry name" value="Ubiquitin-conjugating enzyme E2 22"/>
    <property type="match status" value="1"/>
</dbReference>
<dbReference type="EMBL" id="QEAM01000056">
    <property type="protein sequence ID" value="TPX48257.1"/>
    <property type="molecule type" value="Genomic_DNA"/>
</dbReference>
<organism evidence="11 12">
    <name type="scientific">Synchytrium endobioticum</name>
    <dbReference type="NCBI Taxonomy" id="286115"/>
    <lineage>
        <taxon>Eukaryota</taxon>
        <taxon>Fungi</taxon>
        <taxon>Fungi incertae sedis</taxon>
        <taxon>Chytridiomycota</taxon>
        <taxon>Chytridiomycota incertae sedis</taxon>
        <taxon>Chytridiomycetes</taxon>
        <taxon>Synchytriales</taxon>
        <taxon>Synchytriaceae</taxon>
        <taxon>Synchytrium</taxon>
    </lineage>
</organism>
<dbReference type="PROSITE" id="PS00183">
    <property type="entry name" value="UBC_1"/>
    <property type="match status" value="1"/>
</dbReference>
<dbReference type="EC" id="2.3.2.23" evidence="1"/>
<feature type="active site" description="Glycyl thioester intermediate" evidence="6">
    <location>
        <position position="96"/>
    </location>
</feature>